<accession>A0A2H0VFL3</accession>
<gene>
    <name evidence="1" type="ORF">COT89_02430</name>
</gene>
<comment type="caution">
    <text evidence="1">The sequence shown here is derived from an EMBL/GenBank/DDBJ whole genome shotgun (WGS) entry which is preliminary data.</text>
</comment>
<evidence type="ECO:0000313" key="2">
    <source>
        <dbReference type="Proteomes" id="UP000231466"/>
    </source>
</evidence>
<sequence length="112" mass="12966">MTYRDWHAGVVIEVDVTNMVGEVRLNESYQIHQFDLSNGGLLSWMEGEHFNYHTGAWPHVGHKIRVFFEDNNLNGIILGWVYEDNYDAYVRTRTIVEAPEYPGQRGIHTIGT</sequence>
<reference evidence="2" key="1">
    <citation type="submission" date="2017-09" db="EMBL/GenBank/DDBJ databases">
        <title>Depth-based differentiation of microbial function through sediment-hosted aquifers and enrichment of novel symbionts in the deep terrestrial subsurface.</title>
        <authorList>
            <person name="Probst A.J."/>
            <person name="Ladd B."/>
            <person name="Jarett J.K."/>
            <person name="Geller-Mcgrath D.E."/>
            <person name="Sieber C.M.K."/>
            <person name="Emerson J.B."/>
            <person name="Anantharaman K."/>
            <person name="Thomas B.C."/>
            <person name="Malmstrom R."/>
            <person name="Stieglmeier M."/>
            <person name="Klingl A."/>
            <person name="Woyke T."/>
            <person name="Ryan C.M."/>
            <person name="Banfield J.F."/>
        </authorList>
    </citation>
    <scope>NUCLEOTIDE SEQUENCE [LARGE SCALE GENOMIC DNA]</scope>
</reference>
<proteinExistence type="predicted"/>
<protein>
    <submittedName>
        <fullName evidence="1">Uncharacterized protein</fullName>
    </submittedName>
</protein>
<dbReference type="EMBL" id="PFAH01000008">
    <property type="protein sequence ID" value="PIR97904.1"/>
    <property type="molecule type" value="Genomic_DNA"/>
</dbReference>
<organism evidence="1 2">
    <name type="scientific">Candidatus Colwellbacteria bacterium CG10_big_fil_rev_8_21_14_0_10_42_22</name>
    <dbReference type="NCBI Taxonomy" id="1974540"/>
    <lineage>
        <taxon>Bacteria</taxon>
        <taxon>Candidatus Colwelliibacteriota</taxon>
    </lineage>
</organism>
<name>A0A2H0VFL3_9BACT</name>
<evidence type="ECO:0000313" key="1">
    <source>
        <dbReference type="EMBL" id="PIR97904.1"/>
    </source>
</evidence>
<dbReference type="AlphaFoldDB" id="A0A2H0VFL3"/>
<dbReference type="Proteomes" id="UP000231466">
    <property type="component" value="Unassembled WGS sequence"/>
</dbReference>